<protein>
    <submittedName>
        <fullName evidence="3">Aspartate racemase</fullName>
    </submittedName>
</protein>
<evidence type="ECO:0000313" key="6">
    <source>
        <dbReference type="Proteomes" id="UP000295058"/>
    </source>
</evidence>
<evidence type="ECO:0000313" key="4">
    <source>
        <dbReference type="EMBL" id="TDW59013.1"/>
    </source>
</evidence>
<sequence length="245" mass="26854">MEKEKSVGVIGGMGPEATVDLMHRVIALTPAADDADHIHMLVDNNPKVPSRIKALIEGTGESPGPFMAEMARGLERAGVDFLVIPCNTAHMYHAEVAEAVRIPVINILDVTVRQVLERHPNIKKVGLLASTAVEMTRLYHEKFAQKGVRVLFPEADLQHDVMALIREVKAKNYNFDSLTRYNTAATALKTQGAECLILACTELSVIADKLVSDIPVYDASQLLAEHIVDQVKGEHKHVKSALSEH</sequence>
<proteinExistence type="inferred from homology"/>
<dbReference type="RefSeq" id="WP_094278252.1">
    <property type="nucleotide sequence ID" value="NZ_NQJF01000007.1"/>
</dbReference>
<dbReference type="NCBIfam" id="TIGR00035">
    <property type="entry name" value="asp_race"/>
    <property type="match status" value="1"/>
</dbReference>
<dbReference type="Gene3D" id="3.40.50.1860">
    <property type="match status" value="2"/>
</dbReference>
<reference evidence="4 6" key="2">
    <citation type="submission" date="2019-03" db="EMBL/GenBank/DDBJ databases">
        <title>Genomic Encyclopedia of Archaeal and Bacterial Type Strains, Phase II (KMG-II): from individual species to whole genera.</title>
        <authorList>
            <person name="Goeker M."/>
        </authorList>
    </citation>
    <scope>NUCLEOTIDE SEQUENCE [LARGE SCALE GENOMIC DNA]</scope>
    <source>
        <strain evidence="4 6">DSM 15594</strain>
    </source>
</reference>
<comment type="similarity">
    <text evidence="1">Belongs to the aspartate/glutamate racemases family.</text>
</comment>
<dbReference type="InterPro" id="IPR015942">
    <property type="entry name" value="Asp/Glu/hydantoin_racemase"/>
</dbReference>
<reference evidence="3 5" key="1">
    <citation type="submission" date="2017-08" db="EMBL/GenBank/DDBJ databases">
        <title>Draft Genome Sequence of the Marine Bacterium Oceanimonas baumannii ATCC 700832.</title>
        <authorList>
            <person name="Mcclelland W.D."/>
            <person name="Brennan M.A."/>
            <person name="Trachtenberg A.M."/>
            <person name="Maclea K.S."/>
        </authorList>
    </citation>
    <scope>NUCLEOTIDE SEQUENCE [LARGE SCALE GENOMIC DNA]</scope>
    <source>
        <strain evidence="3 5">ATCC 700832</strain>
    </source>
</reference>
<evidence type="ECO:0000313" key="3">
    <source>
        <dbReference type="EMBL" id="OYD24282.1"/>
    </source>
</evidence>
<evidence type="ECO:0000256" key="2">
    <source>
        <dbReference type="ARBA" id="ARBA00023235"/>
    </source>
</evidence>
<dbReference type="SUPFAM" id="SSF53681">
    <property type="entry name" value="Aspartate/glutamate racemase"/>
    <property type="match status" value="2"/>
</dbReference>
<accession>A0A235CIB1</accession>
<keyword evidence="6" id="KW-1185">Reference proteome</keyword>
<comment type="caution">
    <text evidence="3">The sequence shown here is derived from an EMBL/GenBank/DDBJ whole genome shotgun (WGS) entry which is preliminary data.</text>
</comment>
<dbReference type="PANTHER" id="PTHR21198:SF7">
    <property type="entry name" value="ASPARTATE-GLUTAMATE RACEMASE FAMILY"/>
    <property type="match status" value="1"/>
</dbReference>
<name>A0A235CIB1_9GAMM</name>
<dbReference type="EMBL" id="SODO01000006">
    <property type="protein sequence ID" value="TDW59013.1"/>
    <property type="molecule type" value="Genomic_DNA"/>
</dbReference>
<evidence type="ECO:0000256" key="1">
    <source>
        <dbReference type="ARBA" id="ARBA00007847"/>
    </source>
</evidence>
<dbReference type="GO" id="GO:0047661">
    <property type="term" value="F:amino-acid racemase activity"/>
    <property type="evidence" value="ECO:0007669"/>
    <property type="project" value="InterPro"/>
</dbReference>
<gene>
    <name evidence="3" type="ORF">B6S09_09425</name>
    <name evidence="4" type="ORF">LY04_01836</name>
</gene>
<dbReference type="Pfam" id="PF01177">
    <property type="entry name" value="Asp_Glu_race"/>
    <property type="match status" value="1"/>
</dbReference>
<dbReference type="PANTHER" id="PTHR21198">
    <property type="entry name" value="GLUTAMATE RACEMASE"/>
    <property type="match status" value="1"/>
</dbReference>
<dbReference type="InterPro" id="IPR004380">
    <property type="entry name" value="Asp_race"/>
</dbReference>
<dbReference type="Proteomes" id="UP000243640">
    <property type="component" value="Unassembled WGS sequence"/>
</dbReference>
<evidence type="ECO:0000313" key="5">
    <source>
        <dbReference type="Proteomes" id="UP000243640"/>
    </source>
</evidence>
<organism evidence="3 5">
    <name type="scientific">Oceanimonas baumannii</name>
    <dbReference type="NCBI Taxonomy" id="129578"/>
    <lineage>
        <taxon>Bacteria</taxon>
        <taxon>Pseudomonadati</taxon>
        <taxon>Pseudomonadota</taxon>
        <taxon>Gammaproteobacteria</taxon>
        <taxon>Aeromonadales</taxon>
        <taxon>Aeromonadaceae</taxon>
        <taxon>Oceanimonas</taxon>
    </lineage>
</organism>
<dbReference type="Proteomes" id="UP000295058">
    <property type="component" value="Unassembled WGS sequence"/>
</dbReference>
<dbReference type="InterPro" id="IPR001920">
    <property type="entry name" value="Asp/Glu_race"/>
</dbReference>
<keyword evidence="2" id="KW-0413">Isomerase</keyword>
<dbReference type="AlphaFoldDB" id="A0A235CIB1"/>
<dbReference type="EMBL" id="NQJF01000007">
    <property type="protein sequence ID" value="OYD24282.1"/>
    <property type="molecule type" value="Genomic_DNA"/>
</dbReference>
<dbReference type="OrthoDB" id="9803739at2"/>